<evidence type="ECO:0000256" key="1">
    <source>
        <dbReference type="ARBA" id="ARBA00022679"/>
    </source>
</evidence>
<keyword evidence="2" id="KW-0677">Repeat</keyword>
<name>A0A318S2V9_9DEIO</name>
<dbReference type="InterPro" id="IPR001307">
    <property type="entry name" value="Thiosulphate_STrfase_CS"/>
</dbReference>
<evidence type="ECO:0000256" key="3">
    <source>
        <dbReference type="SAM" id="MobiDB-lite"/>
    </source>
</evidence>
<dbReference type="InterPro" id="IPR036873">
    <property type="entry name" value="Rhodanese-like_dom_sf"/>
</dbReference>
<sequence>MLPKPIVSVAWLAEHLQEPDVRVCDCRFALGDSGAGHGAYREGHVPGAVYLDLERDLSGPKVRSGQGGRHPLPEPFTLAKRLEALGIGDGHRVVVYDDPRGGNGMFAARAWWLLRWLGHDDVAVLDGGWPAWQESGGDVERSTVEHPRATFTARPHEEWLVRAEDVPSLPGTLLDSRAPARFRGDVEPIDKKAGHVPGAHNLDWATALDDRGRFRRADEQRERLGLVPDGPVTVYCGSGVSACVNLVALELSGRSLGKETRLYAGSWSDWVSDDARAVETGEQAPKRGSLSSEPGMTAS</sequence>
<accession>A0A318S2V9</accession>
<evidence type="ECO:0000313" key="5">
    <source>
        <dbReference type="EMBL" id="PYE51154.1"/>
    </source>
</evidence>
<dbReference type="PROSITE" id="PS50206">
    <property type="entry name" value="RHODANESE_3"/>
    <property type="match status" value="2"/>
</dbReference>
<evidence type="ECO:0000259" key="4">
    <source>
        <dbReference type="PROSITE" id="PS50206"/>
    </source>
</evidence>
<proteinExistence type="predicted"/>
<dbReference type="PROSITE" id="PS00380">
    <property type="entry name" value="RHODANESE_1"/>
    <property type="match status" value="1"/>
</dbReference>
<reference evidence="5 6" key="1">
    <citation type="submission" date="2018-06" db="EMBL/GenBank/DDBJ databases">
        <title>Genomic Encyclopedia of Type Strains, Phase IV (KMG-IV): sequencing the most valuable type-strain genomes for metagenomic binning, comparative biology and taxonomic classification.</title>
        <authorList>
            <person name="Goeker M."/>
        </authorList>
    </citation>
    <scope>NUCLEOTIDE SEQUENCE [LARGE SCALE GENOMIC DNA]</scope>
    <source>
        <strain evidence="5 6">DSM 18048</strain>
    </source>
</reference>
<keyword evidence="6" id="KW-1185">Reference proteome</keyword>
<keyword evidence="1 5" id="KW-0808">Transferase</keyword>
<feature type="region of interest" description="Disordered" evidence="3">
    <location>
        <begin position="277"/>
        <end position="299"/>
    </location>
</feature>
<dbReference type="PANTHER" id="PTHR11364">
    <property type="entry name" value="THIOSULFATE SULFERTANSFERASE"/>
    <property type="match status" value="1"/>
</dbReference>
<evidence type="ECO:0000313" key="6">
    <source>
        <dbReference type="Proteomes" id="UP000248326"/>
    </source>
</evidence>
<dbReference type="Gene3D" id="3.40.250.10">
    <property type="entry name" value="Rhodanese-like domain"/>
    <property type="match status" value="2"/>
</dbReference>
<dbReference type="RefSeq" id="WP_110888061.1">
    <property type="nucleotide sequence ID" value="NZ_QJSX01000015.1"/>
</dbReference>
<dbReference type="GO" id="GO:0004792">
    <property type="term" value="F:thiosulfate-cyanide sulfurtransferase activity"/>
    <property type="evidence" value="ECO:0007669"/>
    <property type="project" value="InterPro"/>
</dbReference>
<dbReference type="SUPFAM" id="SSF52821">
    <property type="entry name" value="Rhodanese/Cell cycle control phosphatase"/>
    <property type="match status" value="2"/>
</dbReference>
<dbReference type="AlphaFoldDB" id="A0A318S2V9"/>
<dbReference type="Proteomes" id="UP000248326">
    <property type="component" value="Unassembled WGS sequence"/>
</dbReference>
<protein>
    <submittedName>
        <fullName evidence="5">Thiosulfate/3-mercaptopyruvate sulfurtransferase</fullName>
    </submittedName>
</protein>
<feature type="domain" description="Rhodanese" evidence="4">
    <location>
        <begin position="17"/>
        <end position="141"/>
    </location>
</feature>
<gene>
    <name evidence="5" type="ORF">DES52_11586</name>
</gene>
<keyword evidence="5" id="KW-0670">Pyruvate</keyword>
<dbReference type="OrthoDB" id="9770030at2"/>
<comment type="caution">
    <text evidence="5">The sequence shown here is derived from an EMBL/GenBank/DDBJ whole genome shotgun (WGS) entry which is preliminary data.</text>
</comment>
<dbReference type="CDD" id="cd01449">
    <property type="entry name" value="TST_Repeat_2"/>
    <property type="match status" value="1"/>
</dbReference>
<dbReference type="SMART" id="SM00450">
    <property type="entry name" value="RHOD"/>
    <property type="match status" value="2"/>
</dbReference>
<organism evidence="5 6">
    <name type="scientific">Deinococcus yavapaiensis KR-236</name>
    <dbReference type="NCBI Taxonomy" id="694435"/>
    <lineage>
        <taxon>Bacteria</taxon>
        <taxon>Thermotogati</taxon>
        <taxon>Deinococcota</taxon>
        <taxon>Deinococci</taxon>
        <taxon>Deinococcales</taxon>
        <taxon>Deinococcaceae</taxon>
        <taxon>Deinococcus</taxon>
    </lineage>
</organism>
<dbReference type="InterPro" id="IPR001763">
    <property type="entry name" value="Rhodanese-like_dom"/>
</dbReference>
<dbReference type="FunFam" id="3.40.250.10:FF:000035">
    <property type="entry name" value="Thiosulfate sulfurtransferase"/>
    <property type="match status" value="1"/>
</dbReference>
<feature type="compositionally biased region" description="Polar residues" evidence="3">
    <location>
        <begin position="289"/>
        <end position="299"/>
    </location>
</feature>
<evidence type="ECO:0000256" key="2">
    <source>
        <dbReference type="ARBA" id="ARBA00022737"/>
    </source>
</evidence>
<feature type="domain" description="Rhodanese" evidence="4">
    <location>
        <begin position="172"/>
        <end position="279"/>
    </location>
</feature>
<dbReference type="PANTHER" id="PTHR11364:SF27">
    <property type="entry name" value="SULFURTRANSFERASE"/>
    <property type="match status" value="1"/>
</dbReference>
<dbReference type="Pfam" id="PF00581">
    <property type="entry name" value="Rhodanese"/>
    <property type="match status" value="2"/>
</dbReference>
<dbReference type="InterPro" id="IPR045078">
    <property type="entry name" value="TST/MPST-like"/>
</dbReference>
<dbReference type="EMBL" id="QJSX01000015">
    <property type="protein sequence ID" value="PYE51154.1"/>
    <property type="molecule type" value="Genomic_DNA"/>
</dbReference>
<dbReference type="CDD" id="cd01448">
    <property type="entry name" value="TST_Repeat_1"/>
    <property type="match status" value="1"/>
</dbReference>